<dbReference type="Pfam" id="PF00994">
    <property type="entry name" value="MoCF_biosynth"/>
    <property type="match status" value="1"/>
</dbReference>
<dbReference type="PANTHER" id="PTHR10192">
    <property type="entry name" value="MOLYBDOPTERIN BIOSYNTHESIS PROTEIN"/>
    <property type="match status" value="1"/>
</dbReference>
<dbReference type="GO" id="GO:0046872">
    <property type="term" value="F:metal ion binding"/>
    <property type="evidence" value="ECO:0007669"/>
    <property type="project" value="UniProtKB-UniRule"/>
</dbReference>
<accession>A0A931ASD5</accession>
<dbReference type="InterPro" id="IPR036425">
    <property type="entry name" value="MoaB/Mog-like_dom_sf"/>
</dbReference>
<dbReference type="SMART" id="SM00852">
    <property type="entry name" value="MoCF_biosynth"/>
    <property type="match status" value="1"/>
</dbReference>
<comment type="function">
    <text evidence="1">Catalyzes the insertion of molybdate into adenylated molybdopterin with the concomitant release of AMP.</text>
</comment>
<keyword evidence="1" id="KW-0808">Transferase</keyword>
<comment type="pathway">
    <text evidence="1">Cofactor biosynthesis; molybdopterin biosynthesis.</text>
</comment>
<proteinExistence type="inferred from homology"/>
<dbReference type="Gene3D" id="3.40.980.10">
    <property type="entry name" value="MoaB/Mog-like domain"/>
    <property type="match status" value="1"/>
</dbReference>
<comment type="similarity">
    <text evidence="1">Belongs to the MoeA family.</text>
</comment>
<comment type="cofactor">
    <cofactor evidence="1">
        <name>Mg(2+)</name>
        <dbReference type="ChEBI" id="CHEBI:18420"/>
    </cofactor>
</comment>
<dbReference type="PANTHER" id="PTHR10192:SF28">
    <property type="entry name" value="MOLYBDOPTERIN MOLYBDENUMTRANSFERASE"/>
    <property type="match status" value="1"/>
</dbReference>
<dbReference type="InterPro" id="IPR001453">
    <property type="entry name" value="MoaB/Mog_dom"/>
</dbReference>
<evidence type="ECO:0000313" key="4">
    <source>
        <dbReference type="Proteomes" id="UP000621436"/>
    </source>
</evidence>
<keyword evidence="1" id="KW-0500">Molybdenum</keyword>
<keyword evidence="4" id="KW-1185">Reference proteome</keyword>
<dbReference type="GO" id="GO:0061599">
    <property type="term" value="F:molybdopterin molybdotransferase activity"/>
    <property type="evidence" value="ECO:0007669"/>
    <property type="project" value="UniProtKB-UniRule"/>
</dbReference>
<keyword evidence="1" id="KW-0479">Metal-binding</keyword>
<comment type="catalytic activity">
    <reaction evidence="1">
        <text>adenylyl-molybdopterin + molybdate = Mo-molybdopterin + AMP + H(+)</text>
        <dbReference type="Rhea" id="RHEA:35047"/>
        <dbReference type="ChEBI" id="CHEBI:15378"/>
        <dbReference type="ChEBI" id="CHEBI:36264"/>
        <dbReference type="ChEBI" id="CHEBI:62727"/>
        <dbReference type="ChEBI" id="CHEBI:71302"/>
        <dbReference type="ChEBI" id="CHEBI:456215"/>
    </reaction>
</comment>
<evidence type="ECO:0000259" key="2">
    <source>
        <dbReference type="SMART" id="SM00852"/>
    </source>
</evidence>
<dbReference type="AlphaFoldDB" id="A0A931ASD5"/>
<keyword evidence="1" id="KW-0460">Magnesium</keyword>
<protein>
    <recommendedName>
        <fullName evidence="1">Molybdopterin molybdenumtransferase</fullName>
        <ecNumber evidence="1">2.10.1.1</ecNumber>
    </recommendedName>
</protein>
<dbReference type="CDD" id="cd03522">
    <property type="entry name" value="MoeA_like"/>
    <property type="match status" value="1"/>
</dbReference>
<sequence length="340" mass="37200">MEKLAVEDAVGHVLAHDITEIKPGENKGPAFKKGDIIKEEDIPHLLDLGKKHIYIWEKKPGYLHENEAAARLADLGQGKNVNRSEPSEGKINLYAARDGLLKIDKELLFKINIKDKLMMATRHNYTPVKEGDYLAGTRIIPLLIAEEELEAVETEIKNHKIVDVIPYESKKAAIITTGSEVYDGRIKDKFTPVVEEKLSNYNIKTVHKKLVTDDKALITEAIEEAIALGVDIVVCTGGMSVDPDDLTPAAIKNAADEVITYGAPVLPGAMFMLGYQNDTPLVGLPGCVMFSKTTVFDLMLPRIAINERLTGADIAAYGHGGLCLSCETCVYPDCNFGKGV</sequence>
<dbReference type="GO" id="GO:0005829">
    <property type="term" value="C:cytosol"/>
    <property type="evidence" value="ECO:0007669"/>
    <property type="project" value="TreeGrafter"/>
</dbReference>
<dbReference type="Proteomes" id="UP000621436">
    <property type="component" value="Unassembled WGS sequence"/>
</dbReference>
<name>A0A931ASD5_9FIRM</name>
<dbReference type="GO" id="GO:0006777">
    <property type="term" value="P:Mo-molybdopterin cofactor biosynthetic process"/>
    <property type="evidence" value="ECO:0007669"/>
    <property type="project" value="UniProtKB-UniRule"/>
</dbReference>
<comment type="caution">
    <text evidence="3">The sequence shown here is derived from an EMBL/GenBank/DDBJ whole genome shotgun (WGS) entry which is preliminary data.</text>
</comment>
<reference evidence="3" key="1">
    <citation type="submission" date="2020-11" db="EMBL/GenBank/DDBJ databases">
        <title>Halonatronomonas betainensis gen. nov., sp. nov. a novel haloalkaliphilic representative of the family Halanaerobiacae capable of betaine degradation.</title>
        <authorList>
            <person name="Boltyanskaya Y."/>
            <person name="Kevbrin V."/>
            <person name="Detkova E."/>
            <person name="Grouzdev D.S."/>
            <person name="Koziaeva V."/>
            <person name="Zhilina T."/>
        </authorList>
    </citation>
    <scope>NUCLEOTIDE SEQUENCE</scope>
    <source>
        <strain evidence="3">Z-7014</strain>
    </source>
</reference>
<dbReference type="SUPFAM" id="SSF53218">
    <property type="entry name" value="Molybdenum cofactor biosynthesis proteins"/>
    <property type="match status" value="1"/>
</dbReference>
<dbReference type="EMBL" id="JADPIE010000010">
    <property type="protein sequence ID" value="MBF8438138.1"/>
    <property type="molecule type" value="Genomic_DNA"/>
</dbReference>
<gene>
    <name evidence="3" type="ORF">I0Q91_13680</name>
</gene>
<feature type="domain" description="MoaB/Mog" evidence="2">
    <location>
        <begin position="173"/>
        <end position="305"/>
    </location>
</feature>
<dbReference type="RefSeq" id="WP_270455238.1">
    <property type="nucleotide sequence ID" value="NZ_JADPIE010000010.1"/>
</dbReference>
<organism evidence="3 4">
    <name type="scientific">Halonatronomonas betaini</name>
    <dbReference type="NCBI Taxonomy" id="2778430"/>
    <lineage>
        <taxon>Bacteria</taxon>
        <taxon>Bacillati</taxon>
        <taxon>Bacillota</taxon>
        <taxon>Clostridia</taxon>
        <taxon>Halanaerobiales</taxon>
        <taxon>Halarsenatibacteraceae</taxon>
        <taxon>Halonatronomonas</taxon>
    </lineage>
</organism>
<keyword evidence="1" id="KW-0501">Molybdenum cofactor biosynthesis</keyword>
<evidence type="ECO:0000256" key="1">
    <source>
        <dbReference type="RuleBase" id="RU365090"/>
    </source>
</evidence>
<dbReference type="InterPro" id="IPR038987">
    <property type="entry name" value="MoeA-like"/>
</dbReference>
<dbReference type="EC" id="2.10.1.1" evidence="1"/>
<evidence type="ECO:0000313" key="3">
    <source>
        <dbReference type="EMBL" id="MBF8438138.1"/>
    </source>
</evidence>